<keyword evidence="1 2" id="KW-0238">DNA-binding</keyword>
<evidence type="ECO:0000313" key="4">
    <source>
        <dbReference type="EMBL" id="AEF42142.1"/>
    </source>
</evidence>
<dbReference type="GO" id="GO:0003677">
    <property type="term" value="F:DNA binding"/>
    <property type="evidence" value="ECO:0007669"/>
    <property type="project" value="UniProtKB-UniRule"/>
</dbReference>
<dbReference type="InterPro" id="IPR050624">
    <property type="entry name" value="HTH-type_Tx_Regulator"/>
</dbReference>
<gene>
    <name evidence="4" type="ordered locus">AS9A_3704</name>
</gene>
<evidence type="ECO:0000313" key="5">
    <source>
        <dbReference type="Proteomes" id="UP000009235"/>
    </source>
</evidence>
<dbReference type="PANTHER" id="PTHR43479">
    <property type="entry name" value="ACREF/ENVCD OPERON REPRESSOR-RELATED"/>
    <property type="match status" value="1"/>
</dbReference>
<protein>
    <submittedName>
        <fullName evidence="4">Transcriptional regulator, TetR family</fullName>
    </submittedName>
</protein>
<name>F6EF05_HOYSD</name>
<feature type="DNA-binding region" description="H-T-H motif" evidence="2">
    <location>
        <begin position="47"/>
        <end position="66"/>
    </location>
</feature>
<evidence type="ECO:0000256" key="2">
    <source>
        <dbReference type="PROSITE-ProRule" id="PRU00335"/>
    </source>
</evidence>
<dbReference type="AlphaFoldDB" id="F6EF05"/>
<dbReference type="STRING" id="443218.AS9A_3704"/>
<dbReference type="EMBL" id="CP002786">
    <property type="protein sequence ID" value="AEF42142.1"/>
    <property type="molecule type" value="Genomic_DNA"/>
</dbReference>
<dbReference type="Pfam" id="PF00440">
    <property type="entry name" value="TetR_N"/>
    <property type="match status" value="1"/>
</dbReference>
<evidence type="ECO:0000259" key="3">
    <source>
        <dbReference type="PROSITE" id="PS50977"/>
    </source>
</evidence>
<dbReference type="Gene3D" id="1.10.357.10">
    <property type="entry name" value="Tetracycline Repressor, domain 2"/>
    <property type="match status" value="1"/>
</dbReference>
<dbReference type="InterPro" id="IPR009057">
    <property type="entry name" value="Homeodomain-like_sf"/>
</dbReference>
<organism evidence="4 5">
    <name type="scientific">Hoyosella subflava (strain DSM 45089 / JCM 17490 / NBRC 109087 / DQS3-9A1)</name>
    <name type="common">Amycolicicoccus subflavus</name>
    <dbReference type="NCBI Taxonomy" id="443218"/>
    <lineage>
        <taxon>Bacteria</taxon>
        <taxon>Bacillati</taxon>
        <taxon>Actinomycetota</taxon>
        <taxon>Actinomycetes</taxon>
        <taxon>Mycobacteriales</taxon>
        <taxon>Hoyosellaceae</taxon>
        <taxon>Hoyosella</taxon>
    </lineage>
</organism>
<feature type="domain" description="HTH tetR-type" evidence="3">
    <location>
        <begin position="24"/>
        <end position="84"/>
    </location>
</feature>
<dbReference type="KEGG" id="asd:AS9A_3704"/>
<keyword evidence="5" id="KW-1185">Reference proteome</keyword>
<evidence type="ECO:0000256" key="1">
    <source>
        <dbReference type="ARBA" id="ARBA00023125"/>
    </source>
</evidence>
<dbReference type="PROSITE" id="PS50977">
    <property type="entry name" value="HTH_TETR_2"/>
    <property type="match status" value="1"/>
</dbReference>
<dbReference type="eggNOG" id="COG1309">
    <property type="taxonomic scope" value="Bacteria"/>
</dbReference>
<dbReference type="Proteomes" id="UP000009235">
    <property type="component" value="Chromosome"/>
</dbReference>
<dbReference type="InterPro" id="IPR001647">
    <property type="entry name" value="HTH_TetR"/>
</dbReference>
<dbReference type="PANTHER" id="PTHR43479:SF11">
    <property type="entry name" value="ACREF_ENVCD OPERON REPRESSOR-RELATED"/>
    <property type="match status" value="1"/>
</dbReference>
<dbReference type="SUPFAM" id="SSF46689">
    <property type="entry name" value="Homeodomain-like"/>
    <property type="match status" value="1"/>
</dbReference>
<proteinExistence type="predicted"/>
<reference evidence="4 5" key="1">
    <citation type="journal article" date="2011" name="J. Bacteriol.">
        <title>Complete genome sequence of Amycolicicoccus subflavus DQS3-9A1T, an actinomycete isolated from crude oil-polluted soil.</title>
        <authorList>
            <person name="Cai M."/>
            <person name="Chen W.M."/>
            <person name="Nie Y."/>
            <person name="Chi C.Q."/>
            <person name="Wang Y.N."/>
            <person name="Tang Y.Q."/>
            <person name="Li G.Y."/>
            <person name="Wu X.L."/>
        </authorList>
    </citation>
    <scope>NUCLEOTIDE SEQUENCE [LARGE SCALE GENOMIC DNA]</scope>
    <source>
        <strain evidence="5">DSM 45089 / DQS3-9A1</strain>
    </source>
</reference>
<accession>F6EF05</accession>
<dbReference type="HOGENOM" id="CLU_069356_13_2_11"/>
<sequence length="235" mass="25267">MCHHWGVAIQKRTYAGVPGADRSQQRRTQLIEAGLELMGSQGVAATTVRGVISQSGVSPKYFYEHFTSVDELQVAVFDAVIAEVEQLALAALASAPRNARSRIRAVLAAITDLLLTDPRKGRILLTEAITTPVLATRRLAEVTRFSGLLAHHSRTVWQGLAHYESTVLTTSHFAVGGYAETLAWVLEAGADVDRAQLVDELTELLLGTGDAFARIVRHQRGQSGSAPATADAGRT</sequence>